<dbReference type="SUPFAM" id="SSF64268">
    <property type="entry name" value="PX domain"/>
    <property type="match status" value="1"/>
</dbReference>
<keyword evidence="12" id="KW-1185">Reference proteome</keyword>
<keyword evidence="3" id="KW-0813">Transport</keyword>
<evidence type="ECO:0000256" key="8">
    <source>
        <dbReference type="ARBA" id="ARBA00023136"/>
    </source>
</evidence>
<dbReference type="PANTHER" id="PTHR46979">
    <property type="entry name" value="SORTING NEXIN-41"/>
    <property type="match status" value="1"/>
</dbReference>
<evidence type="ECO:0000256" key="6">
    <source>
        <dbReference type="ARBA" id="ARBA00023006"/>
    </source>
</evidence>
<feature type="region of interest" description="Disordered" evidence="9">
    <location>
        <begin position="1"/>
        <end position="45"/>
    </location>
</feature>
<keyword evidence="8" id="KW-0472">Membrane</keyword>
<feature type="compositionally biased region" description="Basic and acidic residues" evidence="9">
    <location>
        <begin position="23"/>
        <end position="32"/>
    </location>
</feature>
<dbReference type="PANTHER" id="PTHR46979:SF2">
    <property type="entry name" value="SORTING NEXIN-41"/>
    <property type="match status" value="1"/>
</dbReference>
<dbReference type="AlphaFoldDB" id="A0AAD5Y5U3"/>
<keyword evidence="5" id="KW-0653">Protein transport</keyword>
<evidence type="ECO:0000256" key="9">
    <source>
        <dbReference type="SAM" id="MobiDB-lite"/>
    </source>
</evidence>
<dbReference type="GO" id="GO:0010008">
    <property type="term" value="C:endosome membrane"/>
    <property type="evidence" value="ECO:0007669"/>
    <property type="project" value="UniProtKB-SubCell"/>
</dbReference>
<evidence type="ECO:0000313" key="11">
    <source>
        <dbReference type="EMBL" id="KAJ3257578.1"/>
    </source>
</evidence>
<dbReference type="GO" id="GO:0006914">
    <property type="term" value="P:autophagy"/>
    <property type="evidence" value="ECO:0007669"/>
    <property type="project" value="UniProtKB-KW"/>
</dbReference>
<feature type="domain" description="PX" evidence="10">
    <location>
        <begin position="97"/>
        <end position="218"/>
    </location>
</feature>
<evidence type="ECO:0000256" key="3">
    <source>
        <dbReference type="ARBA" id="ARBA00022448"/>
    </source>
</evidence>
<dbReference type="InterPro" id="IPR051079">
    <property type="entry name" value="Sorting_Nexin_Autophagy"/>
</dbReference>
<dbReference type="Proteomes" id="UP001210925">
    <property type="component" value="Unassembled WGS sequence"/>
</dbReference>
<comment type="similarity">
    <text evidence="2">Belongs to the sorting nexin family.</text>
</comment>
<evidence type="ECO:0000256" key="5">
    <source>
        <dbReference type="ARBA" id="ARBA00022927"/>
    </source>
</evidence>
<keyword evidence="4" id="KW-0967">Endosome</keyword>
<accession>A0AAD5Y5U3</accession>
<dbReference type="Gene3D" id="3.30.1520.10">
    <property type="entry name" value="Phox-like domain"/>
    <property type="match status" value="1"/>
</dbReference>
<dbReference type="InterPro" id="IPR001683">
    <property type="entry name" value="PX_dom"/>
</dbReference>
<dbReference type="EMBL" id="JADGKB010000037">
    <property type="protein sequence ID" value="KAJ3257578.1"/>
    <property type="molecule type" value="Genomic_DNA"/>
</dbReference>
<keyword evidence="7" id="KW-0446">Lipid-binding</keyword>
<evidence type="ECO:0000256" key="4">
    <source>
        <dbReference type="ARBA" id="ARBA00022753"/>
    </source>
</evidence>
<dbReference type="Gene3D" id="1.20.1270.60">
    <property type="entry name" value="Arfaptin homology (AH) domain/BAR domain"/>
    <property type="match status" value="1"/>
</dbReference>
<organism evidence="11 12">
    <name type="scientific">Boothiomyces macroporosus</name>
    <dbReference type="NCBI Taxonomy" id="261099"/>
    <lineage>
        <taxon>Eukaryota</taxon>
        <taxon>Fungi</taxon>
        <taxon>Fungi incertae sedis</taxon>
        <taxon>Chytridiomycota</taxon>
        <taxon>Chytridiomycota incertae sedis</taxon>
        <taxon>Chytridiomycetes</taxon>
        <taxon>Rhizophydiales</taxon>
        <taxon>Terramycetaceae</taxon>
        <taxon>Boothiomyces</taxon>
    </lineage>
</organism>
<dbReference type="Pfam" id="PF00787">
    <property type="entry name" value="PX"/>
    <property type="match status" value="1"/>
</dbReference>
<proteinExistence type="inferred from homology"/>
<evidence type="ECO:0000259" key="10">
    <source>
        <dbReference type="PROSITE" id="PS50195"/>
    </source>
</evidence>
<dbReference type="InterPro" id="IPR044106">
    <property type="entry name" value="PX_Snx41/Atg20"/>
</dbReference>
<name>A0AAD5Y5U3_9FUNG</name>
<keyword evidence="6" id="KW-0072">Autophagy</keyword>
<comment type="caution">
    <text evidence="11">The sequence shown here is derived from an EMBL/GenBank/DDBJ whole genome shotgun (WGS) entry which is preliminary data.</text>
</comment>
<dbReference type="InterPro" id="IPR036871">
    <property type="entry name" value="PX_dom_sf"/>
</dbReference>
<feature type="compositionally biased region" description="Polar residues" evidence="9">
    <location>
        <begin position="1"/>
        <end position="21"/>
    </location>
</feature>
<dbReference type="SMART" id="SM00312">
    <property type="entry name" value="PX"/>
    <property type="match status" value="1"/>
</dbReference>
<dbReference type="SUPFAM" id="SSF103657">
    <property type="entry name" value="BAR/IMD domain-like"/>
    <property type="match status" value="1"/>
</dbReference>
<dbReference type="PROSITE" id="PS50195">
    <property type="entry name" value="PX"/>
    <property type="match status" value="1"/>
</dbReference>
<gene>
    <name evidence="11" type="primary">ATG20</name>
    <name evidence="11" type="ORF">HK103_004487</name>
</gene>
<dbReference type="CDD" id="cd06867">
    <property type="entry name" value="PX_SNX41_42"/>
    <property type="match status" value="1"/>
</dbReference>
<reference evidence="11" key="1">
    <citation type="submission" date="2020-05" db="EMBL/GenBank/DDBJ databases">
        <title>Phylogenomic resolution of chytrid fungi.</title>
        <authorList>
            <person name="Stajich J.E."/>
            <person name="Amses K."/>
            <person name="Simmons R."/>
            <person name="Seto K."/>
            <person name="Myers J."/>
            <person name="Bonds A."/>
            <person name="Quandt C.A."/>
            <person name="Barry K."/>
            <person name="Liu P."/>
            <person name="Grigoriev I."/>
            <person name="Longcore J.E."/>
            <person name="James T.Y."/>
        </authorList>
    </citation>
    <scope>NUCLEOTIDE SEQUENCE</scope>
    <source>
        <strain evidence="11">PLAUS21</strain>
    </source>
</reference>
<protein>
    <submittedName>
        <fullName evidence="11">Sorting nexin, cytoplasm-to-vacuole targeting pathway/endosomal sorting</fullName>
    </submittedName>
</protein>
<dbReference type="GO" id="GO:0042147">
    <property type="term" value="P:retrograde transport, endosome to Golgi"/>
    <property type="evidence" value="ECO:0007669"/>
    <property type="project" value="InterPro"/>
</dbReference>
<dbReference type="GO" id="GO:0015031">
    <property type="term" value="P:protein transport"/>
    <property type="evidence" value="ECO:0007669"/>
    <property type="project" value="UniProtKB-KW"/>
</dbReference>
<sequence length="503" mass="56876">MDSSEITDPLTSTDPLSNSIVSHADETPKQQPEEEIPVDQSNNEATSVAFALDPNEPPEEPKVSFCCDLDRTLTTMPKTLFLPTVSVAITDLREQIKPAITIEDANKVHDMAGKSFIAYLIRVDIDNLRFESKHRYSEFESLRNLLVHNYPSVAVPPIPEKHSVVAYAAKPGKAQQDPKIILKRKRLLQSFLNRVASHPKLQGCHEFHLFLKGETPWSDIVNMSGPVIRRKPSMAALVETKILKKPDPTFVAAEDYTVRFSNQITFIRKIHKKIVGYYVETAVSSMDLGALYNGWSLTEQSLSEAIEQMGQAVDSTLTATNTLHSVLDERFGDCLSEYIKYSSAIQSLLQTRHKAHLEFEQISESLINKQQQLQKLESTEHESQRLAAVLAVEGQPPIPLPRPQGFMAQLNALIDNDPEATRRGSISKTKDLIVSLEAQRETIRLQLLDLNSKIHHDLDRFQRQKVSDLRDMFVSVCLVHRDYHRKALEAWRATKEVVEKINT</sequence>
<dbReference type="GO" id="GO:0005829">
    <property type="term" value="C:cytosol"/>
    <property type="evidence" value="ECO:0007669"/>
    <property type="project" value="GOC"/>
</dbReference>
<evidence type="ECO:0000256" key="7">
    <source>
        <dbReference type="ARBA" id="ARBA00023121"/>
    </source>
</evidence>
<dbReference type="InterPro" id="IPR027267">
    <property type="entry name" value="AH/BAR_dom_sf"/>
</dbReference>
<comment type="subcellular location">
    <subcellularLocation>
        <location evidence="1">Endosome membrane</location>
        <topology evidence="1">Peripheral membrane protein</topology>
    </subcellularLocation>
</comment>
<evidence type="ECO:0000256" key="2">
    <source>
        <dbReference type="ARBA" id="ARBA00010883"/>
    </source>
</evidence>
<evidence type="ECO:0000313" key="12">
    <source>
        <dbReference type="Proteomes" id="UP001210925"/>
    </source>
</evidence>
<evidence type="ECO:0000256" key="1">
    <source>
        <dbReference type="ARBA" id="ARBA00004481"/>
    </source>
</evidence>
<dbReference type="GO" id="GO:0035091">
    <property type="term" value="F:phosphatidylinositol binding"/>
    <property type="evidence" value="ECO:0007669"/>
    <property type="project" value="InterPro"/>
</dbReference>